<evidence type="ECO:0000313" key="20">
    <source>
        <dbReference type="Proteomes" id="UP001178888"/>
    </source>
</evidence>
<keyword evidence="8" id="KW-0547">Nucleotide-binding</keyword>
<keyword evidence="13 14" id="KW-0472">Membrane</keyword>
<sequence>MKGVKNLFFSRSLRYQLLARTLVILAFILLAIGLTQYLVMKDFLFQNEAETLSARLMSLPKDIGLNVDLPDDNEKPHDNGDTFPGPNHKFFFLQDMSLALIKNNGNFQDLLENSSIQAPILSKKEYQNILQDFSTHQDVSYRIETNSKGVEQLIVFKPAGGGFQDQISGILQLGTNTAPLKHVLLQQLLIFSILSALALAGGLGIYLRVLNQTLVPLSRIVKAVKKTNAGNLEERLPVEQGQEEIDRLAESFNDMLARLGKSFEYERETKEQMRRFIADASHELRTPLTSISGFIEVLLRGAANRPEQLYKALNSMQGESRRIIKLVEDLLLLTKLDRAPELQAKESNLSMLIEEMEPQLNVLAGDRAIQFQLAQDVVGFYESDKLKQVILNLFNNAVQHTDPVSGVIKVSLEASNQFAKLSVEDNGTGVSEESLPLIFDRFYRADVSRARRTGGAGLGLSITKSIVEAHGGRIEVESKLGTGTIFIVFLPMG</sequence>
<keyword evidence="7 14" id="KW-0812">Transmembrane</keyword>
<dbReference type="EMBL" id="JAVGVR010000001">
    <property type="protein sequence ID" value="MDQ6600623.1"/>
    <property type="molecule type" value="Genomic_DNA"/>
</dbReference>
<keyword evidence="12" id="KW-0902">Two-component regulatory system</keyword>
<dbReference type="EC" id="2.7.13.3" evidence="3"/>
<keyword evidence="9 18" id="KW-0418">Kinase</keyword>
<feature type="transmembrane region" description="Helical" evidence="14">
    <location>
        <begin position="21"/>
        <end position="39"/>
    </location>
</feature>
<dbReference type="SMART" id="SM00388">
    <property type="entry name" value="HisKA"/>
    <property type="match status" value="1"/>
</dbReference>
<comment type="caution">
    <text evidence="18">The sequence shown here is derived from an EMBL/GenBank/DDBJ whole genome shotgun (WGS) entry which is preliminary data.</text>
</comment>
<dbReference type="SMART" id="SM00387">
    <property type="entry name" value="HATPase_c"/>
    <property type="match status" value="1"/>
</dbReference>
<evidence type="ECO:0000256" key="2">
    <source>
        <dbReference type="ARBA" id="ARBA00004651"/>
    </source>
</evidence>
<dbReference type="InterPro" id="IPR003661">
    <property type="entry name" value="HisK_dim/P_dom"/>
</dbReference>
<dbReference type="PANTHER" id="PTHR45436:SF5">
    <property type="entry name" value="SENSOR HISTIDINE KINASE TRCS"/>
    <property type="match status" value="1"/>
</dbReference>
<dbReference type="GO" id="GO:0005886">
    <property type="term" value="C:plasma membrane"/>
    <property type="evidence" value="ECO:0007669"/>
    <property type="project" value="UniProtKB-SubCell"/>
</dbReference>
<dbReference type="InterPro" id="IPR005467">
    <property type="entry name" value="His_kinase_dom"/>
</dbReference>
<evidence type="ECO:0000313" key="18">
    <source>
        <dbReference type="EMBL" id="TDK55415.1"/>
    </source>
</evidence>
<dbReference type="SUPFAM" id="SSF158472">
    <property type="entry name" value="HAMP domain-like"/>
    <property type="match status" value="1"/>
</dbReference>
<dbReference type="Gene3D" id="1.10.287.130">
    <property type="match status" value="1"/>
</dbReference>
<dbReference type="SUPFAM" id="SSF55874">
    <property type="entry name" value="ATPase domain of HSP90 chaperone/DNA topoisomerase II/histidine kinase"/>
    <property type="match status" value="1"/>
</dbReference>
<keyword evidence="10 17" id="KW-0067">ATP-binding</keyword>
<keyword evidence="11 14" id="KW-1133">Transmembrane helix</keyword>
<keyword evidence="20" id="KW-1185">Reference proteome</keyword>
<dbReference type="InterPro" id="IPR050428">
    <property type="entry name" value="TCS_sensor_his_kinase"/>
</dbReference>
<gene>
    <name evidence="18" type="ORF">E2K98_28115</name>
    <name evidence="17" type="ORF">RCG21_30810</name>
</gene>
<dbReference type="SUPFAM" id="SSF47384">
    <property type="entry name" value="Homodimeric domain of signal transducing histidine kinase"/>
    <property type="match status" value="1"/>
</dbReference>
<dbReference type="GO" id="GO:0005524">
    <property type="term" value="F:ATP binding"/>
    <property type="evidence" value="ECO:0007669"/>
    <property type="project" value="UniProtKB-KW"/>
</dbReference>
<dbReference type="CDD" id="cd00075">
    <property type="entry name" value="HATPase"/>
    <property type="match status" value="1"/>
</dbReference>
<evidence type="ECO:0000256" key="3">
    <source>
        <dbReference type="ARBA" id="ARBA00012438"/>
    </source>
</evidence>
<dbReference type="InterPro" id="IPR036890">
    <property type="entry name" value="HATPase_C_sf"/>
</dbReference>
<evidence type="ECO:0000256" key="4">
    <source>
        <dbReference type="ARBA" id="ARBA00022475"/>
    </source>
</evidence>
<keyword evidence="5" id="KW-0597">Phosphoprotein</keyword>
<reference evidence="18 19" key="1">
    <citation type="submission" date="2019-03" db="EMBL/GenBank/DDBJ databases">
        <title>Bacillus niacini sp. nov. a Nicotinate-Metabolizing Mesophile Isolated from Soil.</title>
        <authorList>
            <person name="Zhang G."/>
        </authorList>
    </citation>
    <scope>NUCLEOTIDE SEQUENCE [LARGE SCALE GENOMIC DNA]</scope>
    <source>
        <strain evidence="18 19">WN066</strain>
    </source>
</reference>
<evidence type="ECO:0000256" key="9">
    <source>
        <dbReference type="ARBA" id="ARBA00022777"/>
    </source>
</evidence>
<dbReference type="InterPro" id="IPR004358">
    <property type="entry name" value="Sig_transdc_His_kin-like_C"/>
</dbReference>
<evidence type="ECO:0000256" key="7">
    <source>
        <dbReference type="ARBA" id="ARBA00022692"/>
    </source>
</evidence>
<evidence type="ECO:0000256" key="14">
    <source>
        <dbReference type="SAM" id="Phobius"/>
    </source>
</evidence>
<evidence type="ECO:0000256" key="8">
    <source>
        <dbReference type="ARBA" id="ARBA00022741"/>
    </source>
</evidence>
<dbReference type="CDD" id="cd00082">
    <property type="entry name" value="HisKA"/>
    <property type="match status" value="1"/>
</dbReference>
<keyword evidence="4" id="KW-1003">Cell membrane</keyword>
<dbReference type="SMART" id="SM00304">
    <property type="entry name" value="HAMP"/>
    <property type="match status" value="1"/>
</dbReference>
<dbReference type="PANTHER" id="PTHR45436">
    <property type="entry name" value="SENSOR HISTIDINE KINASE YKOH"/>
    <property type="match status" value="1"/>
</dbReference>
<protein>
    <recommendedName>
        <fullName evidence="3">histidine kinase</fullName>
        <ecNumber evidence="3">2.7.13.3</ecNumber>
    </recommendedName>
</protein>
<organism evidence="18 19">
    <name type="scientific">Bacillus salipaludis</name>
    <dbReference type="NCBI Taxonomy" id="2547811"/>
    <lineage>
        <taxon>Bacteria</taxon>
        <taxon>Bacillati</taxon>
        <taxon>Bacillota</taxon>
        <taxon>Bacilli</taxon>
        <taxon>Bacillales</taxon>
        <taxon>Bacillaceae</taxon>
        <taxon>Bacillus</taxon>
    </lineage>
</organism>
<evidence type="ECO:0000256" key="10">
    <source>
        <dbReference type="ARBA" id="ARBA00022840"/>
    </source>
</evidence>
<dbReference type="FunFam" id="3.30.565.10:FF:000006">
    <property type="entry name" value="Sensor histidine kinase WalK"/>
    <property type="match status" value="1"/>
</dbReference>
<dbReference type="InterPro" id="IPR036097">
    <property type="entry name" value="HisK_dim/P_sf"/>
</dbReference>
<dbReference type="Proteomes" id="UP001178888">
    <property type="component" value="Unassembled WGS sequence"/>
</dbReference>
<accession>A0A4R5VI86</accession>
<name>A0A4R5VI86_9BACI</name>
<dbReference type="InterPro" id="IPR003660">
    <property type="entry name" value="HAMP_dom"/>
</dbReference>
<evidence type="ECO:0000256" key="13">
    <source>
        <dbReference type="ARBA" id="ARBA00023136"/>
    </source>
</evidence>
<evidence type="ECO:0000256" key="12">
    <source>
        <dbReference type="ARBA" id="ARBA00023012"/>
    </source>
</evidence>
<dbReference type="InterPro" id="IPR003594">
    <property type="entry name" value="HATPase_dom"/>
</dbReference>
<comment type="subcellular location">
    <subcellularLocation>
        <location evidence="2">Cell membrane</location>
        <topology evidence="2">Multi-pass membrane protein</topology>
    </subcellularLocation>
</comment>
<evidence type="ECO:0000313" key="17">
    <source>
        <dbReference type="EMBL" id="MDQ6600623.1"/>
    </source>
</evidence>
<dbReference type="EMBL" id="SMYO01000030">
    <property type="protein sequence ID" value="TDK55415.1"/>
    <property type="molecule type" value="Genomic_DNA"/>
</dbReference>
<dbReference type="Pfam" id="PF02518">
    <property type="entry name" value="HATPase_c"/>
    <property type="match status" value="1"/>
</dbReference>
<dbReference type="FunFam" id="1.10.287.130:FF:000001">
    <property type="entry name" value="Two-component sensor histidine kinase"/>
    <property type="match status" value="1"/>
</dbReference>
<feature type="domain" description="HAMP" evidence="16">
    <location>
        <begin position="211"/>
        <end position="264"/>
    </location>
</feature>
<evidence type="ECO:0000256" key="6">
    <source>
        <dbReference type="ARBA" id="ARBA00022679"/>
    </source>
</evidence>
<dbReference type="CDD" id="cd06225">
    <property type="entry name" value="HAMP"/>
    <property type="match status" value="1"/>
</dbReference>
<evidence type="ECO:0000313" key="19">
    <source>
        <dbReference type="Proteomes" id="UP000295132"/>
    </source>
</evidence>
<evidence type="ECO:0000259" key="16">
    <source>
        <dbReference type="PROSITE" id="PS50885"/>
    </source>
</evidence>
<dbReference type="AlphaFoldDB" id="A0A4R5VI86"/>
<dbReference type="Pfam" id="PF00672">
    <property type="entry name" value="HAMP"/>
    <property type="match status" value="1"/>
</dbReference>
<proteinExistence type="predicted"/>
<feature type="domain" description="Histidine kinase" evidence="15">
    <location>
        <begin position="279"/>
        <end position="493"/>
    </location>
</feature>
<dbReference type="PRINTS" id="PR00344">
    <property type="entry name" value="BCTRLSENSOR"/>
</dbReference>
<evidence type="ECO:0000256" key="5">
    <source>
        <dbReference type="ARBA" id="ARBA00022553"/>
    </source>
</evidence>
<dbReference type="Gene3D" id="6.10.340.10">
    <property type="match status" value="1"/>
</dbReference>
<comment type="catalytic activity">
    <reaction evidence="1">
        <text>ATP + protein L-histidine = ADP + protein N-phospho-L-histidine.</text>
        <dbReference type="EC" id="2.7.13.3"/>
    </reaction>
</comment>
<reference evidence="17" key="2">
    <citation type="submission" date="2023-08" db="EMBL/GenBank/DDBJ databases">
        <title>Nitrogen cycling bacteria in agricultural field soils.</title>
        <authorList>
            <person name="Jang J."/>
        </authorList>
    </citation>
    <scope>NUCLEOTIDE SEQUENCE</scope>
    <source>
        <strain evidence="17">PS3-36</strain>
    </source>
</reference>
<dbReference type="PROSITE" id="PS50885">
    <property type="entry name" value="HAMP"/>
    <property type="match status" value="1"/>
</dbReference>
<dbReference type="Pfam" id="PF00512">
    <property type="entry name" value="HisKA"/>
    <property type="match status" value="1"/>
</dbReference>
<dbReference type="GO" id="GO:0000155">
    <property type="term" value="F:phosphorelay sensor kinase activity"/>
    <property type="evidence" value="ECO:0007669"/>
    <property type="project" value="InterPro"/>
</dbReference>
<dbReference type="Gene3D" id="3.30.565.10">
    <property type="entry name" value="Histidine kinase-like ATPase, C-terminal domain"/>
    <property type="match status" value="1"/>
</dbReference>
<feature type="transmembrane region" description="Helical" evidence="14">
    <location>
        <begin position="188"/>
        <end position="209"/>
    </location>
</feature>
<keyword evidence="6" id="KW-0808">Transferase</keyword>
<evidence type="ECO:0000259" key="15">
    <source>
        <dbReference type="PROSITE" id="PS50109"/>
    </source>
</evidence>
<dbReference type="PROSITE" id="PS50109">
    <property type="entry name" value="HIS_KIN"/>
    <property type="match status" value="1"/>
</dbReference>
<dbReference type="Proteomes" id="UP000295132">
    <property type="component" value="Unassembled WGS sequence"/>
</dbReference>
<evidence type="ECO:0000256" key="1">
    <source>
        <dbReference type="ARBA" id="ARBA00000085"/>
    </source>
</evidence>
<dbReference type="RefSeq" id="WP_133340025.1">
    <property type="nucleotide sequence ID" value="NZ_JAVGVR010000001.1"/>
</dbReference>
<evidence type="ECO:0000256" key="11">
    <source>
        <dbReference type="ARBA" id="ARBA00022989"/>
    </source>
</evidence>